<feature type="compositionally biased region" description="Polar residues" evidence="2">
    <location>
        <begin position="398"/>
        <end position="425"/>
    </location>
</feature>
<sequence length="537" mass="61465">MDLGTREKLIIDDIIQEKNAQFADFEKEINNLKQTLSEQSKEKELLTKTFNVLKNEYKEKEAKNNDTKLILEKKVKELDNIKAQQIRPMLYDGNVIAKETNVISIADSEETLMLEEESQSKMLLKQNDPMVLKKKVNSKPTDYAKLNRLSEDFDIVNIVVNSSVDPNTSVNVNSSVAMIESVNYVDMCNKCLELEAELIKQHNMVEKDEYNRLSKRFSELEQHCISFEITMQISKEIFQKNNIYVNETKPSFDQLFELNNLKVELQAKDTTIKKLKAHIKREKVVVITTLKNDLRKFKGKEIADNVTQMSKAATIAPVMYKLDPILLDPNVKNNREAHEYYFKHTTEQAAILRELLAYVRDTCPDIHKPSEKLVTVTPINKKKIVRFTDTAASLSNMPKVTNRPLLSSTRVKPSTSASGSKPSGNTKKDSISRTPSSNEKNKVEVQSRKVKFKLNKQNYDSKNVCNEHVKHPVEGAQALCSVCNECLFDANHPMCLIDHVNSMNVRAKSASEKNKKRKEWKPTGKVFNSVGYKWKPT</sequence>
<dbReference type="EMBL" id="BQNB010012139">
    <property type="protein sequence ID" value="GJS99707.1"/>
    <property type="molecule type" value="Genomic_DNA"/>
</dbReference>
<accession>A0ABQ5ABL2</accession>
<organism evidence="3 4">
    <name type="scientific">Tanacetum coccineum</name>
    <dbReference type="NCBI Taxonomy" id="301880"/>
    <lineage>
        <taxon>Eukaryota</taxon>
        <taxon>Viridiplantae</taxon>
        <taxon>Streptophyta</taxon>
        <taxon>Embryophyta</taxon>
        <taxon>Tracheophyta</taxon>
        <taxon>Spermatophyta</taxon>
        <taxon>Magnoliopsida</taxon>
        <taxon>eudicotyledons</taxon>
        <taxon>Gunneridae</taxon>
        <taxon>Pentapetalae</taxon>
        <taxon>asterids</taxon>
        <taxon>campanulids</taxon>
        <taxon>Asterales</taxon>
        <taxon>Asteraceae</taxon>
        <taxon>Asteroideae</taxon>
        <taxon>Anthemideae</taxon>
        <taxon>Anthemidinae</taxon>
        <taxon>Tanacetum</taxon>
    </lineage>
</organism>
<evidence type="ECO:0000256" key="2">
    <source>
        <dbReference type="SAM" id="MobiDB-lite"/>
    </source>
</evidence>
<name>A0ABQ5ABL2_9ASTR</name>
<keyword evidence="1" id="KW-0175">Coiled coil</keyword>
<comment type="caution">
    <text evidence="3">The sequence shown here is derived from an EMBL/GenBank/DDBJ whole genome shotgun (WGS) entry which is preliminary data.</text>
</comment>
<feature type="coiled-coil region" evidence="1">
    <location>
        <begin position="15"/>
        <end position="63"/>
    </location>
</feature>
<evidence type="ECO:0000313" key="4">
    <source>
        <dbReference type="Proteomes" id="UP001151760"/>
    </source>
</evidence>
<reference evidence="3" key="1">
    <citation type="journal article" date="2022" name="Int. J. Mol. Sci.">
        <title>Draft Genome of Tanacetum Coccineum: Genomic Comparison of Closely Related Tanacetum-Family Plants.</title>
        <authorList>
            <person name="Yamashiro T."/>
            <person name="Shiraishi A."/>
            <person name="Nakayama K."/>
            <person name="Satake H."/>
        </authorList>
    </citation>
    <scope>NUCLEOTIDE SEQUENCE</scope>
</reference>
<evidence type="ECO:0000313" key="3">
    <source>
        <dbReference type="EMBL" id="GJS99707.1"/>
    </source>
</evidence>
<reference evidence="3" key="2">
    <citation type="submission" date="2022-01" db="EMBL/GenBank/DDBJ databases">
        <authorList>
            <person name="Yamashiro T."/>
            <person name="Shiraishi A."/>
            <person name="Satake H."/>
            <person name="Nakayama K."/>
        </authorList>
    </citation>
    <scope>NUCLEOTIDE SEQUENCE</scope>
</reference>
<gene>
    <name evidence="3" type="ORF">Tco_0820877</name>
</gene>
<keyword evidence="4" id="KW-1185">Reference proteome</keyword>
<feature type="region of interest" description="Disordered" evidence="2">
    <location>
        <begin position="398"/>
        <end position="446"/>
    </location>
</feature>
<protein>
    <submittedName>
        <fullName evidence="3">Uncharacterized protein</fullName>
    </submittedName>
</protein>
<dbReference type="Proteomes" id="UP001151760">
    <property type="component" value="Unassembled WGS sequence"/>
</dbReference>
<proteinExistence type="predicted"/>
<evidence type="ECO:0000256" key="1">
    <source>
        <dbReference type="SAM" id="Coils"/>
    </source>
</evidence>